<reference evidence="1 2" key="1">
    <citation type="submission" date="2019-08" db="EMBL/GenBank/DDBJ databases">
        <title>Paraburkholderia simonii sp. nov. and P. youngii sp. nov. Brazilian and Mexican Mimosa-associated rhizobia.</title>
        <authorList>
            <person name="Mavima L."/>
            <person name="Beukes C.W."/>
            <person name="Palmer M."/>
            <person name="De Meyer S.E."/>
            <person name="James E.K."/>
            <person name="Maluk M."/>
            <person name="Avontuur J.R."/>
            <person name="Chan W.Y."/>
            <person name="Venter S.N."/>
            <person name="Steenkamp E.T."/>
        </authorList>
    </citation>
    <scope>NUCLEOTIDE SEQUENCE [LARGE SCALE GENOMIC DNA]</scope>
    <source>
        <strain evidence="1 2">JPY454</strain>
    </source>
</reference>
<evidence type="ECO:0000313" key="2">
    <source>
        <dbReference type="Proteomes" id="UP000821598"/>
    </source>
</evidence>
<dbReference type="EMBL" id="VOMC01000121">
    <property type="protein sequence ID" value="NVI09713.1"/>
    <property type="molecule type" value="Genomic_DNA"/>
</dbReference>
<organism evidence="1 2">
    <name type="scientific">Paraburkholderia youngii</name>
    <dbReference type="NCBI Taxonomy" id="2782701"/>
    <lineage>
        <taxon>Bacteria</taxon>
        <taxon>Pseudomonadati</taxon>
        <taxon>Pseudomonadota</taxon>
        <taxon>Betaproteobacteria</taxon>
        <taxon>Burkholderiales</taxon>
        <taxon>Burkholderiaceae</taxon>
        <taxon>Paraburkholderia</taxon>
    </lineage>
</organism>
<gene>
    <name evidence="1" type="ORF">FSB64_40335</name>
</gene>
<proteinExistence type="predicted"/>
<comment type="caution">
    <text evidence="1">The sequence shown here is derived from an EMBL/GenBank/DDBJ whole genome shotgun (WGS) entry which is preliminary data.</text>
</comment>
<name>A0ABX2NYV3_9BURK</name>
<evidence type="ECO:0000313" key="1">
    <source>
        <dbReference type="EMBL" id="NVI09713.1"/>
    </source>
</evidence>
<protein>
    <submittedName>
        <fullName evidence="1">Transposase</fullName>
    </submittedName>
</protein>
<keyword evidence="2" id="KW-1185">Reference proteome</keyword>
<accession>A0ABX2NYV3</accession>
<dbReference type="Proteomes" id="UP000821598">
    <property type="component" value="Unassembled WGS sequence"/>
</dbReference>
<sequence length="93" mass="10705">MESRRCWDSHQFAPIVTVLLTSEAAPQRRHVLRDIFNALRWMVQAGASWRMLSTSFPPYEMCECDDCYPSRAAIGVRASCSLREPNTSRTLLR</sequence>